<feature type="signal peptide" evidence="1">
    <location>
        <begin position="1"/>
        <end position="24"/>
    </location>
</feature>
<gene>
    <name evidence="2" type="ORF">MMSR116_19105</name>
</gene>
<evidence type="ECO:0000256" key="1">
    <source>
        <dbReference type="SAM" id="SignalP"/>
    </source>
</evidence>
<dbReference type="KEGG" id="mmes:MMSR116_19105"/>
<dbReference type="RefSeq" id="WP_010687340.1">
    <property type="nucleotide sequence ID" value="NZ_CP043538.1"/>
</dbReference>
<keyword evidence="1" id="KW-0732">Signal</keyword>
<dbReference type="EMBL" id="CP043538">
    <property type="protein sequence ID" value="QGY03768.1"/>
    <property type="molecule type" value="Genomic_DNA"/>
</dbReference>
<reference evidence="2 3" key="2">
    <citation type="journal article" date="2013" name="Genome Announc.">
        <title>Draft Genome Sequence of Methylobacterium mesophilicum Strain SR1.6/6, Isolated from Citrus sinensis.</title>
        <authorList>
            <person name="Marinho Almeida D."/>
            <person name="Dini-Andreote F."/>
            <person name="Camargo Neves A.A."/>
            <person name="Juca Ramos R.T."/>
            <person name="Andreote F.D."/>
            <person name="Carneiro A.R."/>
            <person name="Oliveira de Souza Lima A."/>
            <person name="Caracciolo Gomes de Sa P.H."/>
            <person name="Ribeiro Barbosa M.S."/>
            <person name="Araujo W.L."/>
            <person name="Silva A."/>
        </authorList>
    </citation>
    <scope>NUCLEOTIDE SEQUENCE [LARGE SCALE GENOMIC DNA]</scope>
    <source>
        <strain evidence="2 3">SR1.6/6</strain>
    </source>
</reference>
<proteinExistence type="predicted"/>
<reference evidence="2 3" key="1">
    <citation type="journal article" date="2012" name="Genet. Mol. Biol.">
        <title>Analysis of 16S rRNA and mxaF genes revealing insights into Methylobacterium niche-specific plant association.</title>
        <authorList>
            <person name="Dourado M.N."/>
            <person name="Andreote F.D."/>
            <person name="Dini-Andreote F."/>
            <person name="Conti R."/>
            <person name="Araujo J.M."/>
            <person name="Araujo W.L."/>
        </authorList>
    </citation>
    <scope>NUCLEOTIDE SEQUENCE [LARGE SCALE GENOMIC DNA]</scope>
    <source>
        <strain evidence="2 3">SR1.6/6</strain>
    </source>
</reference>
<protein>
    <submittedName>
        <fullName evidence="2">Uncharacterized protein</fullName>
    </submittedName>
</protein>
<feature type="chain" id="PRO_5025548512" evidence="1">
    <location>
        <begin position="25"/>
        <end position="81"/>
    </location>
</feature>
<sequence length="81" mass="8763">MVRQAFAAALLLAVTAGLPSPAHAGHVRTFVYRPVAGDSPQRIKCKTEAFQMISGAKGAAQYAEYNRQLRKRHFKACMSGG</sequence>
<dbReference type="AlphaFoldDB" id="A0A6B9FRT4"/>
<evidence type="ECO:0000313" key="3">
    <source>
        <dbReference type="Proteomes" id="UP000012488"/>
    </source>
</evidence>
<name>A0A6B9FRT4_9HYPH</name>
<dbReference type="Proteomes" id="UP000012488">
    <property type="component" value="Chromosome"/>
</dbReference>
<organism evidence="2 3">
    <name type="scientific">Methylobacterium mesophilicum SR1.6/6</name>
    <dbReference type="NCBI Taxonomy" id="908290"/>
    <lineage>
        <taxon>Bacteria</taxon>
        <taxon>Pseudomonadati</taxon>
        <taxon>Pseudomonadota</taxon>
        <taxon>Alphaproteobacteria</taxon>
        <taxon>Hyphomicrobiales</taxon>
        <taxon>Methylobacteriaceae</taxon>
        <taxon>Methylobacterium</taxon>
    </lineage>
</organism>
<evidence type="ECO:0000313" key="2">
    <source>
        <dbReference type="EMBL" id="QGY03768.1"/>
    </source>
</evidence>
<accession>A0A6B9FRT4</accession>